<name>A0A380MV51_9GAMM</name>
<dbReference type="PIRSF" id="PIRSF028744">
    <property type="entry name" value="Addict_mod_HI1419"/>
    <property type="match status" value="1"/>
</dbReference>
<proteinExistence type="predicted"/>
<keyword evidence="2" id="KW-1185">Reference proteome</keyword>
<dbReference type="InterPro" id="IPR035093">
    <property type="entry name" value="RelE/ParE_toxin_dom_sf"/>
</dbReference>
<evidence type="ECO:0000313" key="2">
    <source>
        <dbReference type="Proteomes" id="UP000254601"/>
    </source>
</evidence>
<sequence>MYEIRRLPSFDKWIQGLKDKTTKIRIIKRLEKLERGVFGDHKQLSNDVWELREHFGAGYRLYYTIRGKTVIIMLGGGNKSTQAKDIESAKQLIDEIED</sequence>
<dbReference type="SUPFAM" id="SSF143011">
    <property type="entry name" value="RelE-like"/>
    <property type="match status" value="1"/>
</dbReference>
<reference evidence="1 2" key="1">
    <citation type="submission" date="2018-06" db="EMBL/GenBank/DDBJ databases">
        <authorList>
            <consortium name="Pathogen Informatics"/>
            <person name="Doyle S."/>
        </authorList>
    </citation>
    <scope>NUCLEOTIDE SEQUENCE [LARGE SCALE GENOMIC DNA]</scope>
    <source>
        <strain evidence="1 2">NCTC13337</strain>
    </source>
</reference>
<evidence type="ECO:0000313" key="1">
    <source>
        <dbReference type="EMBL" id="SUO96152.1"/>
    </source>
</evidence>
<dbReference type="OrthoDB" id="9800258at2"/>
<dbReference type="AlphaFoldDB" id="A0A380MV51"/>
<dbReference type="EMBL" id="UHIC01000001">
    <property type="protein sequence ID" value="SUO96152.1"/>
    <property type="molecule type" value="Genomic_DNA"/>
</dbReference>
<dbReference type="Gene3D" id="3.30.2310.20">
    <property type="entry name" value="RelE-like"/>
    <property type="match status" value="1"/>
</dbReference>
<dbReference type="PANTHER" id="PTHR41791:SF1">
    <property type="entry name" value="SSL7039 PROTEIN"/>
    <property type="match status" value="1"/>
</dbReference>
<dbReference type="InterPro" id="IPR009241">
    <property type="entry name" value="HigB-like"/>
</dbReference>
<gene>
    <name evidence="1" type="ORF">NCTC13337_01733</name>
</gene>
<protein>
    <submittedName>
        <fullName evidence="1">Putative addiction module killer protein</fullName>
    </submittedName>
</protein>
<dbReference type="RefSeq" id="WP_072577435.1">
    <property type="nucleotide sequence ID" value="NZ_LWHB01000175.1"/>
</dbReference>
<dbReference type="Proteomes" id="UP000254601">
    <property type="component" value="Unassembled WGS sequence"/>
</dbReference>
<dbReference type="PANTHER" id="PTHR41791">
    <property type="entry name" value="SSL7039 PROTEIN"/>
    <property type="match status" value="1"/>
</dbReference>
<dbReference type="Pfam" id="PF05973">
    <property type="entry name" value="Gp49"/>
    <property type="match status" value="1"/>
</dbReference>
<dbReference type="NCBIfam" id="TIGR02683">
    <property type="entry name" value="upstrm_HI1419"/>
    <property type="match status" value="1"/>
</dbReference>
<dbReference type="InterPro" id="IPR014056">
    <property type="entry name" value="TypeIITA-like_toxin_pred"/>
</dbReference>
<organism evidence="1 2">
    <name type="scientific">Suttonella ornithocola</name>
    <dbReference type="NCBI Taxonomy" id="279832"/>
    <lineage>
        <taxon>Bacteria</taxon>
        <taxon>Pseudomonadati</taxon>
        <taxon>Pseudomonadota</taxon>
        <taxon>Gammaproteobacteria</taxon>
        <taxon>Cardiobacteriales</taxon>
        <taxon>Cardiobacteriaceae</taxon>
        <taxon>Suttonella</taxon>
    </lineage>
</organism>
<accession>A0A380MV51</accession>